<evidence type="ECO:0000313" key="2">
    <source>
        <dbReference type="Proteomes" id="UP001150941"/>
    </source>
</evidence>
<dbReference type="EMBL" id="JAPQKS010000006">
    <property type="protein sequence ID" value="KAJ5223974.1"/>
    <property type="molecule type" value="Genomic_DNA"/>
</dbReference>
<comment type="caution">
    <text evidence="1">The sequence shown here is derived from an EMBL/GenBank/DDBJ whole genome shotgun (WGS) entry which is preliminary data.</text>
</comment>
<sequence length="212" mass="24156">MGLISRTLKVTAFGSVATIGLFFGSTRNDEFVPMAATDPIFQSPFYKKFNPNNNPTTHDLCVRRIPLDKIRPELLEKKGKLATSPQRAFLERKYRAETPDQLWDRKDLLKNEYNVGTLITDHFEVLEKTDDLITIRCGDTPRHRDVRPADGLFQIGAVVKPEQGIAEFTLKSCFFQGEGKADAVPMGPWMDWAHKQYTKLWLESGVLKNVVR</sequence>
<accession>A0A9W9NSQ6</accession>
<reference evidence="1" key="1">
    <citation type="submission" date="2022-11" db="EMBL/GenBank/DDBJ databases">
        <authorList>
            <person name="Petersen C."/>
        </authorList>
    </citation>
    <scope>NUCLEOTIDE SEQUENCE</scope>
    <source>
        <strain evidence="1">IBT 19713</strain>
    </source>
</reference>
<protein>
    <submittedName>
        <fullName evidence="1">Uncharacterized protein</fullName>
    </submittedName>
</protein>
<proteinExistence type="predicted"/>
<dbReference type="RefSeq" id="XP_058328157.1">
    <property type="nucleotide sequence ID" value="XM_058477812.1"/>
</dbReference>
<dbReference type="Proteomes" id="UP001150941">
    <property type="component" value="Unassembled WGS sequence"/>
</dbReference>
<dbReference type="OrthoDB" id="4436466at2759"/>
<gene>
    <name evidence="1" type="ORF">N7468_008516</name>
</gene>
<dbReference type="AlphaFoldDB" id="A0A9W9NSQ6"/>
<evidence type="ECO:0000313" key="1">
    <source>
        <dbReference type="EMBL" id="KAJ5223974.1"/>
    </source>
</evidence>
<name>A0A9W9NSQ6_9EURO</name>
<reference evidence="1" key="2">
    <citation type="journal article" date="2023" name="IMA Fungus">
        <title>Comparative genomic study of the Penicillium genus elucidates a diverse pangenome and 15 lateral gene transfer events.</title>
        <authorList>
            <person name="Petersen C."/>
            <person name="Sorensen T."/>
            <person name="Nielsen M.R."/>
            <person name="Sondergaard T.E."/>
            <person name="Sorensen J.L."/>
            <person name="Fitzpatrick D.A."/>
            <person name="Frisvad J.C."/>
            <person name="Nielsen K.L."/>
        </authorList>
    </citation>
    <scope>NUCLEOTIDE SEQUENCE</scope>
    <source>
        <strain evidence="1">IBT 19713</strain>
    </source>
</reference>
<organism evidence="1 2">
    <name type="scientific">Penicillium chermesinum</name>
    <dbReference type="NCBI Taxonomy" id="63820"/>
    <lineage>
        <taxon>Eukaryota</taxon>
        <taxon>Fungi</taxon>
        <taxon>Dikarya</taxon>
        <taxon>Ascomycota</taxon>
        <taxon>Pezizomycotina</taxon>
        <taxon>Eurotiomycetes</taxon>
        <taxon>Eurotiomycetidae</taxon>
        <taxon>Eurotiales</taxon>
        <taxon>Aspergillaceae</taxon>
        <taxon>Penicillium</taxon>
    </lineage>
</organism>
<keyword evidence="2" id="KW-1185">Reference proteome</keyword>
<dbReference type="GeneID" id="83205115"/>